<proteinExistence type="predicted"/>
<evidence type="ECO:0000259" key="2">
    <source>
        <dbReference type="Pfam" id="PF11268"/>
    </source>
</evidence>
<evidence type="ECO:0000313" key="4">
    <source>
        <dbReference type="Proteomes" id="UP000267128"/>
    </source>
</evidence>
<comment type="caution">
    <text evidence="3">The sequence shown here is derived from an EMBL/GenBank/DDBJ whole genome shotgun (WGS) entry which is preliminary data.</text>
</comment>
<organism evidence="3 4">
    <name type="scientific">Nocardioides marmoriginsengisoli</name>
    <dbReference type="NCBI Taxonomy" id="661483"/>
    <lineage>
        <taxon>Bacteria</taxon>
        <taxon>Bacillati</taxon>
        <taxon>Actinomycetota</taxon>
        <taxon>Actinomycetes</taxon>
        <taxon>Propionibacteriales</taxon>
        <taxon>Nocardioidaceae</taxon>
        <taxon>Nocardioides</taxon>
    </lineage>
</organism>
<name>A0A3N0CN62_9ACTN</name>
<dbReference type="InterPro" id="IPR021421">
    <property type="entry name" value="DUF3071"/>
</dbReference>
<dbReference type="EMBL" id="RJSE01000003">
    <property type="protein sequence ID" value="RNL64875.1"/>
    <property type="molecule type" value="Genomic_DNA"/>
</dbReference>
<accession>A0A3N0CN62</accession>
<feature type="domain" description="DUF3071" evidence="2">
    <location>
        <begin position="7"/>
        <end position="177"/>
    </location>
</feature>
<reference evidence="3 4" key="1">
    <citation type="submission" date="2018-11" db="EMBL/GenBank/DDBJ databases">
        <authorList>
            <person name="Li F."/>
        </authorList>
    </citation>
    <scope>NUCLEOTIDE SEQUENCE [LARGE SCALE GENOMIC DNA]</scope>
    <source>
        <strain evidence="3 4">Gsoil 097</strain>
    </source>
</reference>
<dbReference type="Pfam" id="PF11268">
    <property type="entry name" value="DUF3071"/>
    <property type="match status" value="1"/>
</dbReference>
<dbReference type="NCBIfam" id="NF040712">
    <property type="entry name" value="SepH"/>
    <property type="match status" value="1"/>
</dbReference>
<dbReference type="InterPro" id="IPR047682">
    <property type="entry name" value="SepH-like"/>
</dbReference>
<evidence type="ECO:0000313" key="3">
    <source>
        <dbReference type="EMBL" id="RNL64875.1"/>
    </source>
</evidence>
<feature type="region of interest" description="Disordered" evidence="1">
    <location>
        <begin position="290"/>
        <end position="352"/>
    </location>
</feature>
<evidence type="ECO:0000256" key="1">
    <source>
        <dbReference type="SAM" id="MobiDB-lite"/>
    </source>
</evidence>
<sequence>MKESATMQHLTPVGLNQDGTELVLTSDSGEEFAVRVDQRLRTALRGDNARLGQLEMKMESALRPRDIQSRIRAGESAEDVAAAAQTTVDAIMAFAAPVLAERAHVAQTAVKSSIRRASADSSPVGRTLDEASRQHLMAISVRADQVEWDAWRRDDGRWHLAGMYEAQGSVHLAEFTYDQPGRYVVADNDEALLLTGEATAPAAAAEPTGRRLAAVPAPGAEELPLGDDALELVREREVETPAEPTPEQPPVAEATVEVPVTAAPVAEAPASEQGAFDDLGADHADADWIAVVPDEAPVAPTDERPADEPAEEPAGEAVDVAPEPVEDAPPRKKGRSSVPSWDEIMFGGGKND</sequence>
<keyword evidence="4" id="KW-1185">Reference proteome</keyword>
<dbReference type="Proteomes" id="UP000267128">
    <property type="component" value="Unassembled WGS sequence"/>
</dbReference>
<dbReference type="OrthoDB" id="5180791at2"/>
<protein>
    <submittedName>
        <fullName evidence="3">DUF3071 domain-containing protein</fullName>
    </submittedName>
</protein>
<gene>
    <name evidence="3" type="ORF">EFK50_02515</name>
</gene>
<dbReference type="AlphaFoldDB" id="A0A3N0CN62"/>